<protein>
    <submittedName>
        <fullName evidence="2">Uncharacterized protein</fullName>
    </submittedName>
</protein>
<name>A0A081BSA6_9BACT</name>
<feature type="compositionally biased region" description="Basic and acidic residues" evidence="1">
    <location>
        <begin position="45"/>
        <end position="54"/>
    </location>
</feature>
<keyword evidence="3" id="KW-1185">Reference proteome</keyword>
<proteinExistence type="predicted"/>
<dbReference type="AlphaFoldDB" id="A0A081BSA6"/>
<accession>A0A081BSA6</accession>
<dbReference type="HOGENOM" id="CLU_2822359_0_0_0"/>
<feature type="region of interest" description="Disordered" evidence="1">
    <location>
        <begin position="45"/>
        <end position="66"/>
    </location>
</feature>
<organism evidence="2">
    <name type="scientific">Candidatus Moduliflexus flocculans</name>
    <dbReference type="NCBI Taxonomy" id="1499966"/>
    <lineage>
        <taxon>Bacteria</taxon>
        <taxon>Candidatus Moduliflexota</taxon>
        <taxon>Candidatus Moduliflexia</taxon>
        <taxon>Candidatus Moduliflexales</taxon>
        <taxon>Candidatus Moduliflexaceae</taxon>
    </lineage>
</organism>
<evidence type="ECO:0000313" key="3">
    <source>
        <dbReference type="Proteomes" id="UP000030700"/>
    </source>
</evidence>
<reference evidence="2" key="1">
    <citation type="journal article" date="2015" name="PeerJ">
        <title>First genomic representation of candidate bacterial phylum KSB3 points to enhanced environmental sensing as a trigger of wastewater bulking.</title>
        <authorList>
            <person name="Sekiguchi Y."/>
            <person name="Ohashi A."/>
            <person name="Parks D.H."/>
            <person name="Yamauchi T."/>
            <person name="Tyson G.W."/>
            <person name="Hugenholtz P."/>
        </authorList>
    </citation>
    <scope>NUCLEOTIDE SEQUENCE [LARGE SCALE GENOMIC DNA]</scope>
</reference>
<sequence length="66" mass="8065">MVKDYFSERKQQGYMQERVGKFVSSFLTYILAVLYDSIARNCKKNDRRERKDFQRNQMEGYSRNKL</sequence>
<gene>
    <name evidence="2" type="ORF">U14_05567</name>
</gene>
<dbReference type="EMBL" id="DF820461">
    <property type="protein sequence ID" value="GAK54287.1"/>
    <property type="molecule type" value="Genomic_DNA"/>
</dbReference>
<evidence type="ECO:0000313" key="2">
    <source>
        <dbReference type="EMBL" id="GAK54287.1"/>
    </source>
</evidence>
<evidence type="ECO:0000256" key="1">
    <source>
        <dbReference type="SAM" id="MobiDB-lite"/>
    </source>
</evidence>
<dbReference type="Proteomes" id="UP000030700">
    <property type="component" value="Unassembled WGS sequence"/>
</dbReference>